<dbReference type="AlphaFoldDB" id="A0A840HYE6"/>
<reference evidence="1 2" key="1">
    <citation type="submission" date="2020-08" db="EMBL/GenBank/DDBJ databases">
        <title>Genomic Encyclopedia of Type Strains, Phase IV (KMG-IV): sequencing the most valuable type-strain genomes for metagenomic binning, comparative biology and taxonomic classification.</title>
        <authorList>
            <person name="Goeker M."/>
        </authorList>
    </citation>
    <scope>NUCLEOTIDE SEQUENCE [LARGE SCALE GENOMIC DNA]</scope>
    <source>
        <strain evidence="1 2">DSM 7465</strain>
    </source>
</reference>
<comment type="caution">
    <text evidence="1">The sequence shown here is derived from an EMBL/GenBank/DDBJ whole genome shotgun (WGS) entry which is preliminary data.</text>
</comment>
<gene>
    <name evidence="1" type="ORF">HNQ99_002925</name>
</gene>
<keyword evidence="2" id="KW-1185">Reference proteome</keyword>
<dbReference type="EMBL" id="JACHOV010000012">
    <property type="protein sequence ID" value="MBB4642589.1"/>
    <property type="molecule type" value="Genomic_DNA"/>
</dbReference>
<sequence length="128" mass="14158">MTKWIFKTKSKGDVEIEWTYDDEAFVRTTGSPPELIGSMTFMHIEGAGHQDDDHFLVTNMYLDGPNGTGAYLKQGIGREIIRCMSLPVTFHADDGNRQDDGGHLTGDGPAFATKMVKEGLAFWEEGEA</sequence>
<accession>A0A840HYE6</accession>
<dbReference type="Proteomes" id="UP000575068">
    <property type="component" value="Unassembled WGS sequence"/>
</dbReference>
<proteinExistence type="predicted"/>
<name>A0A840HYE6_9SPHN</name>
<dbReference type="RefSeq" id="WP_184476829.1">
    <property type="nucleotide sequence ID" value="NZ_JACHOV010000012.1"/>
</dbReference>
<evidence type="ECO:0000313" key="1">
    <source>
        <dbReference type="EMBL" id="MBB4642589.1"/>
    </source>
</evidence>
<organism evidence="1 2">
    <name type="scientific">Rhizorhapis suberifaciens</name>
    <name type="common">corky root of lettuce</name>
    <dbReference type="NCBI Taxonomy" id="13656"/>
    <lineage>
        <taxon>Bacteria</taxon>
        <taxon>Pseudomonadati</taxon>
        <taxon>Pseudomonadota</taxon>
        <taxon>Alphaproteobacteria</taxon>
        <taxon>Sphingomonadales</taxon>
        <taxon>Sphingomonadaceae</taxon>
        <taxon>Rhizorhapis</taxon>
    </lineage>
</organism>
<protein>
    <submittedName>
        <fullName evidence="1">Uncharacterized protein</fullName>
    </submittedName>
</protein>
<evidence type="ECO:0000313" key="2">
    <source>
        <dbReference type="Proteomes" id="UP000575068"/>
    </source>
</evidence>